<evidence type="ECO:0000313" key="6">
    <source>
        <dbReference type="Proteomes" id="UP000408482"/>
    </source>
</evidence>
<dbReference type="RefSeq" id="WP_243121672.1">
    <property type="nucleotide sequence ID" value="NZ_CABHMX010000014.1"/>
</dbReference>
<dbReference type="Pfam" id="PF16729">
    <property type="entry name" value="DUF5067"/>
    <property type="match status" value="1"/>
</dbReference>
<dbReference type="AlphaFoldDB" id="A0A564W300"/>
<accession>A0A564W300</accession>
<dbReference type="EMBL" id="CABHNW010000081">
    <property type="protein sequence ID" value="VUX38968.1"/>
    <property type="molecule type" value="Genomic_DNA"/>
</dbReference>
<keyword evidence="6" id="KW-1185">Reference proteome</keyword>
<feature type="domain" description="DUF5067" evidence="4">
    <location>
        <begin position="251"/>
        <end position="369"/>
    </location>
</feature>
<keyword evidence="3" id="KW-1133">Transmembrane helix</keyword>
<reference evidence="5 6" key="1">
    <citation type="submission" date="2019-07" db="EMBL/GenBank/DDBJ databases">
        <authorList>
            <person name="Hibberd C M."/>
            <person name="Gehrig L. J."/>
            <person name="Chang H.-W."/>
            <person name="Venkatesh S."/>
        </authorList>
    </citation>
    <scope>NUCLEOTIDE SEQUENCE [LARGE SCALE GENOMIC DNA]</scope>
    <source>
        <strain evidence="5">Blautia_luti_SSTS_Bg7063</strain>
    </source>
</reference>
<feature type="region of interest" description="Disordered" evidence="2">
    <location>
        <begin position="234"/>
        <end position="263"/>
    </location>
</feature>
<protein>
    <recommendedName>
        <fullName evidence="4">DUF5067 domain-containing protein</fullName>
    </recommendedName>
</protein>
<evidence type="ECO:0000256" key="3">
    <source>
        <dbReference type="SAM" id="Phobius"/>
    </source>
</evidence>
<feature type="transmembrane region" description="Helical" evidence="3">
    <location>
        <begin position="38"/>
        <end position="59"/>
    </location>
</feature>
<dbReference type="Gene3D" id="2.60.40.1240">
    <property type="match status" value="1"/>
</dbReference>
<sequence length="387" mass="42684">MNTEDNNDFYDDELSRSLISNDFEDDTPHRKKKSKKPLVICLIILLIAAAAGGTAWYMMQRHKPVEATEKFLTGMQNMDFTTMENLLQSHDLSALDDADIRDSAYTDFFTTVNKKMTYKITKNKFDIQNGTARITVHMKYIDGTNIYAATIQEYTRKVAVAAYAGKEMTQDDIQEMLAALLAENASTADEKYSEIDITYPLIKIGSDWKIVSLDDTTVKVMCANFKSVKDEISSQLTDDSTDSSSAAAEDSSTPGSTASAEGTSASIDITTDKFSVRFKQFAISKDYGGNPCLMIYYDYTNSGDSQSSAFVDFTLQASQNGEILEGTYPEASDDAVDNYMSTIDPGKTVTVCQVFLLKDTTSDVTLQGKETLNVSGGQTTSQILKLK</sequence>
<dbReference type="Proteomes" id="UP000408482">
    <property type="component" value="Unassembled WGS sequence"/>
</dbReference>
<organism evidence="5 6">
    <name type="scientific">Blautia luti</name>
    <dbReference type="NCBI Taxonomy" id="89014"/>
    <lineage>
        <taxon>Bacteria</taxon>
        <taxon>Bacillati</taxon>
        <taxon>Bacillota</taxon>
        <taxon>Clostridia</taxon>
        <taxon>Lachnospirales</taxon>
        <taxon>Lachnospiraceae</taxon>
        <taxon>Blautia</taxon>
    </lineage>
</organism>
<evidence type="ECO:0000313" key="5">
    <source>
        <dbReference type="EMBL" id="VUX38968.1"/>
    </source>
</evidence>
<dbReference type="InterPro" id="IPR029050">
    <property type="entry name" value="Immunoprotect_excell_Ig-like"/>
</dbReference>
<gene>
    <name evidence="5" type="ORF">RSSSTS7063_03470</name>
</gene>
<evidence type="ECO:0000256" key="2">
    <source>
        <dbReference type="SAM" id="MobiDB-lite"/>
    </source>
</evidence>
<proteinExistence type="predicted"/>
<dbReference type="InterPro" id="IPR031989">
    <property type="entry name" value="DUF5067"/>
</dbReference>
<evidence type="ECO:0000256" key="1">
    <source>
        <dbReference type="ARBA" id="ARBA00022729"/>
    </source>
</evidence>
<keyword evidence="3" id="KW-0472">Membrane</keyword>
<keyword evidence="3" id="KW-0812">Transmembrane</keyword>
<keyword evidence="1" id="KW-0732">Signal</keyword>
<name>A0A564W300_9FIRM</name>
<evidence type="ECO:0000259" key="4">
    <source>
        <dbReference type="Pfam" id="PF16729"/>
    </source>
</evidence>